<dbReference type="AlphaFoldDB" id="V7D8N0"/>
<protein>
    <submittedName>
        <fullName evidence="1">Uncharacterized protein</fullName>
    </submittedName>
</protein>
<evidence type="ECO:0000313" key="2">
    <source>
        <dbReference type="Proteomes" id="UP000018511"/>
    </source>
</evidence>
<sequence length="38" mass="4226">METIAPLLHSRTNRLVVAAEATDALLKTDMYCHLIQGE</sequence>
<name>V7D8N0_9PSED</name>
<accession>V7D8N0</accession>
<comment type="caution">
    <text evidence="1">The sequence shown here is derived from an EMBL/GenBank/DDBJ whole genome shotgun (WGS) entry which is preliminary data.</text>
</comment>
<dbReference type="Proteomes" id="UP000018511">
    <property type="component" value="Unassembled WGS sequence"/>
</dbReference>
<reference evidence="1 2" key="1">
    <citation type="submission" date="2013-10" db="EMBL/GenBank/DDBJ databases">
        <title>Whole Genome Shotgun Sequence of Pseudomonas taiwanensis SJ9.</title>
        <authorList>
            <person name="Hong S.-J."/>
            <person name="Shin J.-H."/>
        </authorList>
    </citation>
    <scope>NUCLEOTIDE SEQUENCE [LARGE SCALE GENOMIC DNA]</scope>
    <source>
        <strain evidence="1 2">SJ9</strain>
    </source>
</reference>
<organism evidence="1 2">
    <name type="scientific">Pseudomonas taiwanensis SJ9</name>
    <dbReference type="NCBI Taxonomy" id="1388762"/>
    <lineage>
        <taxon>Bacteria</taxon>
        <taxon>Pseudomonadati</taxon>
        <taxon>Pseudomonadota</taxon>
        <taxon>Gammaproteobacteria</taxon>
        <taxon>Pseudomonadales</taxon>
        <taxon>Pseudomonadaceae</taxon>
        <taxon>Pseudomonas</taxon>
    </lineage>
</organism>
<proteinExistence type="predicted"/>
<gene>
    <name evidence="1" type="ORF">O164_21210</name>
</gene>
<dbReference type="EMBL" id="AXUP01000323">
    <property type="protein sequence ID" value="ESW37880.1"/>
    <property type="molecule type" value="Genomic_DNA"/>
</dbReference>
<evidence type="ECO:0000313" key="1">
    <source>
        <dbReference type="EMBL" id="ESW37880.1"/>
    </source>
</evidence>